<keyword evidence="8 10" id="KW-1133">Transmembrane helix</keyword>
<comment type="subcellular location">
    <subcellularLocation>
        <location evidence="1">Endoplasmic reticulum membrane</location>
        <topology evidence="1">Multi-pass membrane protein</topology>
    </subcellularLocation>
</comment>
<evidence type="ECO:0000313" key="12">
    <source>
        <dbReference type="Proteomes" id="UP000612362"/>
    </source>
</evidence>
<comment type="caution">
    <text evidence="11">The sequence shown here is derived from an EMBL/GenBank/DDBJ whole genome shotgun (WGS) entry which is preliminary data.</text>
</comment>
<dbReference type="GO" id="GO:0000009">
    <property type="term" value="F:alpha-1,6-mannosyltransferase activity"/>
    <property type="evidence" value="ECO:0007669"/>
    <property type="project" value="InterPro"/>
</dbReference>
<dbReference type="GO" id="GO:0031501">
    <property type="term" value="C:mannosyltransferase complex"/>
    <property type="evidence" value="ECO:0007669"/>
    <property type="project" value="TreeGrafter"/>
</dbReference>
<dbReference type="Proteomes" id="UP000612362">
    <property type="component" value="Unassembled WGS sequence"/>
</dbReference>
<keyword evidence="7" id="KW-0256">Endoplasmic reticulum</keyword>
<evidence type="ECO:0000256" key="3">
    <source>
        <dbReference type="ARBA" id="ARBA00022502"/>
    </source>
</evidence>
<feature type="transmembrane region" description="Helical" evidence="10">
    <location>
        <begin position="302"/>
        <end position="320"/>
    </location>
</feature>
<dbReference type="InterPro" id="IPR007315">
    <property type="entry name" value="PIG-V/Gpi18"/>
</dbReference>
<feature type="transmembrane region" description="Helical" evidence="10">
    <location>
        <begin position="120"/>
        <end position="145"/>
    </location>
</feature>
<organism evidence="11 12">
    <name type="scientific">Ktedonospora formicarum</name>
    <dbReference type="NCBI Taxonomy" id="2778364"/>
    <lineage>
        <taxon>Bacteria</taxon>
        <taxon>Bacillati</taxon>
        <taxon>Chloroflexota</taxon>
        <taxon>Ktedonobacteria</taxon>
        <taxon>Ktedonobacterales</taxon>
        <taxon>Ktedonobacteraceae</taxon>
        <taxon>Ktedonospora</taxon>
    </lineage>
</organism>
<dbReference type="GO" id="GO:0006506">
    <property type="term" value="P:GPI anchor biosynthetic process"/>
    <property type="evidence" value="ECO:0007669"/>
    <property type="project" value="UniProtKB-UniPathway"/>
</dbReference>
<evidence type="ECO:0000256" key="9">
    <source>
        <dbReference type="ARBA" id="ARBA00023136"/>
    </source>
</evidence>
<gene>
    <name evidence="11" type="ORF">KSX_21760</name>
</gene>
<accession>A0A8J3I0U9</accession>
<dbReference type="AlphaFoldDB" id="A0A8J3I0U9"/>
<evidence type="ECO:0000256" key="2">
    <source>
        <dbReference type="ARBA" id="ARBA00004687"/>
    </source>
</evidence>
<dbReference type="PANTHER" id="PTHR12468">
    <property type="entry name" value="GPI MANNOSYLTRANSFERASE 2"/>
    <property type="match status" value="1"/>
</dbReference>
<comment type="pathway">
    <text evidence="2">Glycolipid biosynthesis; glycosylphosphatidylinositol-anchor biosynthesis.</text>
</comment>
<feature type="transmembrane region" description="Helical" evidence="10">
    <location>
        <begin position="270"/>
        <end position="290"/>
    </location>
</feature>
<keyword evidence="5" id="KW-0808">Transferase</keyword>
<evidence type="ECO:0000256" key="10">
    <source>
        <dbReference type="SAM" id="Phobius"/>
    </source>
</evidence>
<feature type="transmembrane region" description="Helical" evidence="10">
    <location>
        <begin position="21"/>
        <end position="40"/>
    </location>
</feature>
<feature type="transmembrane region" description="Helical" evidence="10">
    <location>
        <begin position="239"/>
        <end position="258"/>
    </location>
</feature>
<dbReference type="PANTHER" id="PTHR12468:SF2">
    <property type="entry name" value="GPI MANNOSYLTRANSFERASE 2"/>
    <property type="match status" value="1"/>
</dbReference>
<proteinExistence type="predicted"/>
<feature type="transmembrane region" description="Helical" evidence="10">
    <location>
        <begin position="327"/>
        <end position="349"/>
    </location>
</feature>
<name>A0A8J3I0U9_9CHLR</name>
<protein>
    <recommendedName>
        <fullName evidence="13">Glycosyltransferase RgtA/B/C/D-like domain-containing protein</fullName>
    </recommendedName>
</protein>
<keyword evidence="3" id="KW-0337">GPI-anchor biosynthesis</keyword>
<evidence type="ECO:0000256" key="5">
    <source>
        <dbReference type="ARBA" id="ARBA00022679"/>
    </source>
</evidence>
<dbReference type="GO" id="GO:0004376">
    <property type="term" value="F:GPI mannosyltransferase activity"/>
    <property type="evidence" value="ECO:0007669"/>
    <property type="project" value="InterPro"/>
</dbReference>
<dbReference type="UniPathway" id="UPA00196"/>
<evidence type="ECO:0000256" key="8">
    <source>
        <dbReference type="ARBA" id="ARBA00022989"/>
    </source>
</evidence>
<dbReference type="GO" id="GO:0016020">
    <property type="term" value="C:membrane"/>
    <property type="evidence" value="ECO:0007669"/>
    <property type="project" value="GOC"/>
</dbReference>
<keyword evidence="4" id="KW-0328">Glycosyltransferase</keyword>
<evidence type="ECO:0000256" key="1">
    <source>
        <dbReference type="ARBA" id="ARBA00004477"/>
    </source>
</evidence>
<keyword evidence="6 10" id="KW-0812">Transmembrane</keyword>
<feature type="transmembrane region" description="Helical" evidence="10">
    <location>
        <begin position="166"/>
        <end position="189"/>
    </location>
</feature>
<feature type="transmembrane region" description="Helical" evidence="10">
    <location>
        <begin position="46"/>
        <end position="69"/>
    </location>
</feature>
<keyword evidence="9 10" id="KW-0472">Membrane</keyword>
<keyword evidence="12" id="KW-1185">Reference proteome</keyword>
<evidence type="ECO:0008006" key="13">
    <source>
        <dbReference type="Google" id="ProtNLM"/>
    </source>
</evidence>
<feature type="transmembrane region" description="Helical" evidence="10">
    <location>
        <begin position="81"/>
        <end position="114"/>
    </location>
</feature>
<sequence length="351" mass="40258">MWYRWDTVRFLTIATDGYTKVQYAAFFPLYPALTALLSHIMPFQSLLLSAMLISNIAALGMMLVLYRFVETEFGIETARRTVLYQAIFPTAFFFFSGYNESLFIFLMLCCIYALRRGAWWFAGLFGFLAALSRSIAILLLLIFVCEYVRQHWPTLRAQLRPLNLKALFAHIPTLFPALFIPLGLVIYMLGLTVHLGDPLAFSHAQVDWRTGLVIPGMALYQSIEQIIIHYPLSFSTPHVLIDFGFFMGCAALFFLAIFSHDRFARDQWPLLVFWGFALLYAILWPGVPGLPGQGYDPMPSTQRFVLEIFMAFIMLARLSIRHPRLHLSYVLLALPFLAVLTLQFLLGYWTV</sequence>
<evidence type="ECO:0000256" key="4">
    <source>
        <dbReference type="ARBA" id="ARBA00022676"/>
    </source>
</evidence>
<dbReference type="Pfam" id="PF04188">
    <property type="entry name" value="Mannosyl_trans2"/>
    <property type="match status" value="1"/>
</dbReference>
<evidence type="ECO:0000256" key="7">
    <source>
        <dbReference type="ARBA" id="ARBA00022824"/>
    </source>
</evidence>
<evidence type="ECO:0000256" key="6">
    <source>
        <dbReference type="ARBA" id="ARBA00022692"/>
    </source>
</evidence>
<reference evidence="11" key="1">
    <citation type="submission" date="2020-10" db="EMBL/GenBank/DDBJ databases">
        <title>Taxonomic study of unclassified bacteria belonging to the class Ktedonobacteria.</title>
        <authorList>
            <person name="Yabe S."/>
            <person name="Wang C.M."/>
            <person name="Zheng Y."/>
            <person name="Sakai Y."/>
            <person name="Cavaletti L."/>
            <person name="Monciardini P."/>
            <person name="Donadio S."/>
        </authorList>
    </citation>
    <scope>NUCLEOTIDE SEQUENCE</scope>
    <source>
        <strain evidence="11">SOSP1-1</strain>
    </source>
</reference>
<dbReference type="EMBL" id="BNJF01000001">
    <property type="protein sequence ID" value="GHO44013.1"/>
    <property type="molecule type" value="Genomic_DNA"/>
</dbReference>
<evidence type="ECO:0000313" key="11">
    <source>
        <dbReference type="EMBL" id="GHO44013.1"/>
    </source>
</evidence>